<dbReference type="Pfam" id="PF03121">
    <property type="entry name" value="Herpes_UL52"/>
    <property type="match status" value="1"/>
</dbReference>
<proteinExistence type="inferred from homology"/>
<dbReference type="GO" id="GO:0039686">
    <property type="term" value="P:bidirectional double-stranded viral DNA replication"/>
    <property type="evidence" value="ECO:0007669"/>
    <property type="project" value="InterPro"/>
</dbReference>
<protein>
    <submittedName>
        <fullName evidence="8">A70</fullName>
    </submittedName>
</protein>
<dbReference type="Proteomes" id="UP000105122">
    <property type="component" value="Segment"/>
</dbReference>
<reference evidence="8 9" key="1">
    <citation type="journal article" date="2015" name="Genome Announc.">
        <title>Complete Genome Sequence of Rat Cytomegalovirus Strain ALL-03 (Malaysian Strain).</title>
        <authorList>
            <person name="Balakrishnan K.N."/>
            <person name="Abdullah A.A."/>
            <person name="Camalxaman S.N."/>
            <person name="Quah Y.W."/>
            <person name="Abba Y."/>
            <person name="Hani H."/>
            <person name="Loh H.S."/>
            <person name="Kamal F.M."/>
            <person name="Zeenathul N.A."/>
            <person name="Aini I."/>
            <person name="Omar A.R."/>
            <person name="Noordin M.M."/>
            <person name="Mohd Azmi M.L."/>
        </authorList>
    </citation>
    <scope>NUCLEOTIDE SEQUENCE [LARGE SCALE GENOMIC DNA]</scope>
    <source>
        <strain evidence="8">ALL-03</strain>
    </source>
</reference>
<evidence type="ECO:0000256" key="3">
    <source>
        <dbReference type="ARBA" id="ARBA00022705"/>
    </source>
</evidence>
<evidence type="ECO:0000256" key="1">
    <source>
        <dbReference type="ARBA" id="ARBA00022562"/>
    </source>
</evidence>
<dbReference type="GO" id="GO:0003899">
    <property type="term" value="F:DNA-directed RNA polymerase activity"/>
    <property type="evidence" value="ECO:0007669"/>
    <property type="project" value="InterPro"/>
</dbReference>
<evidence type="ECO:0000313" key="8">
    <source>
        <dbReference type="EMBL" id="AKE44237.1"/>
    </source>
</evidence>
<evidence type="ECO:0000313" key="9">
    <source>
        <dbReference type="Proteomes" id="UP000105122"/>
    </source>
</evidence>
<feature type="compositionally biased region" description="Acidic residues" evidence="7">
    <location>
        <begin position="747"/>
        <end position="760"/>
    </location>
</feature>
<dbReference type="HAMAP" id="MF_04011">
    <property type="entry name" value="HSV_PRIM"/>
    <property type="match status" value="1"/>
</dbReference>
<keyword evidence="1" id="KW-1048">Host nucleus</keyword>
<evidence type="ECO:0000256" key="7">
    <source>
        <dbReference type="SAM" id="MobiDB-lite"/>
    </source>
</evidence>
<dbReference type="InterPro" id="IPR033685">
    <property type="entry name" value="HSV_PRIM"/>
</dbReference>
<evidence type="ECO:0000256" key="5">
    <source>
        <dbReference type="ARBA" id="ARBA00022771"/>
    </source>
</evidence>
<accession>A0A0F6TGS8</accession>
<evidence type="ECO:0000256" key="6">
    <source>
        <dbReference type="ARBA" id="ARBA00022833"/>
    </source>
</evidence>
<evidence type="ECO:0000256" key="2">
    <source>
        <dbReference type="ARBA" id="ARBA00022679"/>
    </source>
</evidence>
<name>A0A0F6TGS8_RCMVE</name>
<keyword evidence="5" id="KW-0863">Zinc-finger</keyword>
<keyword evidence="2" id="KW-0808">Transferase</keyword>
<sequence length="883" mass="102187">MTTVLFATEYDTPNIVVNILSNTPTDHYVFPLIIKYRPSNRIEFVLQTQRCPDSIRIQPVFICDAKKLSLNQFISSDLPLPAGVICNSLDTAATREIYDHLFEDLAEGTNDFKCLVHFNRSAILRYLNTVFLAPTSPSWFLSTYGTNEATLILTMSYYLLERQYSTIQTTRDYVKCFTKDLGHPLFSYINMKDFMMAMNRSAFKKRIDQFAKYAKARNSRDRRELERVDKEINNFREESRLAADACVYYVYLAYRKALSREKIIRYCDYTEYSPNLDDSQQCTVAENFLGESLKDELISVMDQYFSLDGYFGSYIQIERVPLPNDNNYKGYDWNTNCSKILGHSSTASNIATSIRKLNCTCESLFSPVPTTIGGLLRLCSSERYVSGTDNTKICRRNYLLNDTTRYIGPIPVFRVEMPDKKHVFCSISSENWNKKMLPKDLVKHIPSEYISDEAITDTIWLTEDFTPCSEVGEQLYRTRHELFNEHLPVFNFIGDVDLKLREDICGIEKKFFFDLCRSLRKTLIEAWSHIFPDIDKKSHPIFFFKSACQPVSSVTPDDVEYDFEPQFCACRKKLGMRIIIPLPRGTAVFGSATLKRLAKILDHTMTLDRDLVRKLNTISHPGECFDTGIYNHARSVRMALMYKFDDNGILLQGRLNPIFIVPEHYQHDPREFILQQLSPQNLTHHANPHDATIREAIIQISDRACSDADTDFLQTQTNKTSQKTKCRLGPLIQSHLKNAEHTQESLDSSDLEDDEASDELGETEMDNIRTFAKKIAWPYLLSHIKKHYRPEIQEQLEAAALFHPVGRNCVSVKRILYGRSKDFRCLTRDHKTPQETVQVFMDIRGDYRQNVWVTLWSRCFTRKCKSNAKHTHVSLKIPAPSQY</sequence>
<dbReference type="EMBL" id="KP967684">
    <property type="protein sequence ID" value="AKE44237.1"/>
    <property type="molecule type" value="Genomic_DNA"/>
</dbReference>
<evidence type="ECO:0000256" key="4">
    <source>
        <dbReference type="ARBA" id="ARBA00022723"/>
    </source>
</evidence>
<gene>
    <name evidence="8" type="primary">a70</name>
</gene>
<keyword evidence="4" id="KW-0479">Metal-binding</keyword>
<dbReference type="GO" id="GO:0006260">
    <property type="term" value="P:DNA replication"/>
    <property type="evidence" value="ECO:0007669"/>
    <property type="project" value="UniProtKB-KW"/>
</dbReference>
<keyword evidence="3" id="KW-0235">DNA replication</keyword>
<dbReference type="GO" id="GO:0008270">
    <property type="term" value="F:zinc ion binding"/>
    <property type="evidence" value="ECO:0007669"/>
    <property type="project" value="UniProtKB-KW"/>
</dbReference>
<organism evidence="8 9">
    <name type="scientific">Rat cytomegalovirus ALL-03</name>
    <dbReference type="NCBI Taxonomy" id="1640278"/>
    <lineage>
        <taxon>Viruses</taxon>
        <taxon>Duplodnaviria</taxon>
        <taxon>Heunggongvirae</taxon>
        <taxon>Peploviricota</taxon>
        <taxon>Herviviricetes</taxon>
        <taxon>Herpesvirales</taxon>
        <taxon>Orthoherpesviridae</taxon>
        <taxon>Betaherpesvirinae</taxon>
        <taxon>Muromegalovirus</taxon>
        <taxon>Muromegalovirus muridbeta8</taxon>
        <taxon>Rat cytomegalovirus (isolate England)</taxon>
    </lineage>
</organism>
<keyword evidence="6" id="KW-0862">Zinc</keyword>
<feature type="region of interest" description="Disordered" evidence="7">
    <location>
        <begin position="739"/>
        <end position="760"/>
    </location>
</feature>